<sequence length="96" mass="10308">MVQILSATQNLRRNQAASNQVHLPLIKHSASIHTSAPASSLADNNVCTLLLSQRLFVPFVLPIKKTWPSVVGIRHAVNVDPTLTYAPFAGAPSKLG</sequence>
<comment type="caution">
    <text evidence="1">The sequence shown here is derived from an EMBL/GenBank/DDBJ whole genome shotgun (WGS) entry which is preliminary data.</text>
</comment>
<reference evidence="1 2" key="1">
    <citation type="journal article" date="2018" name="PLoS Genet.">
        <title>Population sequencing reveals clonal diversity and ancestral inbreeding in the grapevine cultivar Chardonnay.</title>
        <authorList>
            <person name="Roach M.J."/>
            <person name="Johnson D.L."/>
            <person name="Bohlmann J."/>
            <person name="van Vuuren H.J."/>
            <person name="Jones S.J."/>
            <person name="Pretorius I.S."/>
            <person name="Schmidt S.A."/>
            <person name="Borneman A.R."/>
        </authorList>
    </citation>
    <scope>NUCLEOTIDE SEQUENCE [LARGE SCALE GENOMIC DNA]</scope>
    <source>
        <strain evidence="2">cv. Chardonnay</strain>
        <tissue evidence="1">Leaf</tissue>
    </source>
</reference>
<evidence type="ECO:0000313" key="2">
    <source>
        <dbReference type="Proteomes" id="UP000288805"/>
    </source>
</evidence>
<protein>
    <submittedName>
        <fullName evidence="1">Uncharacterized protein</fullName>
    </submittedName>
</protein>
<dbReference type="EMBL" id="QGNW01002368">
    <property type="protein sequence ID" value="RVW20429.1"/>
    <property type="molecule type" value="Genomic_DNA"/>
</dbReference>
<evidence type="ECO:0000313" key="1">
    <source>
        <dbReference type="EMBL" id="RVW20429.1"/>
    </source>
</evidence>
<accession>A0A438CB71</accession>
<organism evidence="1 2">
    <name type="scientific">Vitis vinifera</name>
    <name type="common">Grape</name>
    <dbReference type="NCBI Taxonomy" id="29760"/>
    <lineage>
        <taxon>Eukaryota</taxon>
        <taxon>Viridiplantae</taxon>
        <taxon>Streptophyta</taxon>
        <taxon>Embryophyta</taxon>
        <taxon>Tracheophyta</taxon>
        <taxon>Spermatophyta</taxon>
        <taxon>Magnoliopsida</taxon>
        <taxon>eudicotyledons</taxon>
        <taxon>Gunneridae</taxon>
        <taxon>Pentapetalae</taxon>
        <taxon>rosids</taxon>
        <taxon>Vitales</taxon>
        <taxon>Vitaceae</taxon>
        <taxon>Viteae</taxon>
        <taxon>Vitis</taxon>
    </lineage>
</organism>
<dbReference type="AlphaFoldDB" id="A0A438CB71"/>
<gene>
    <name evidence="1" type="ORF">CK203_112417</name>
</gene>
<dbReference type="Proteomes" id="UP000288805">
    <property type="component" value="Unassembled WGS sequence"/>
</dbReference>
<name>A0A438CB71_VITVI</name>
<proteinExistence type="predicted"/>